<feature type="region of interest" description="Disordered" evidence="5">
    <location>
        <begin position="195"/>
        <end position="214"/>
    </location>
</feature>
<feature type="compositionally biased region" description="Acidic residues" evidence="5">
    <location>
        <begin position="79"/>
        <end position="90"/>
    </location>
</feature>
<feature type="compositionally biased region" description="Polar residues" evidence="5">
    <location>
        <begin position="317"/>
        <end position="329"/>
    </location>
</feature>
<sequence length="1269" mass="139738">MHHSPLSTSHHAISSSNEITSPTHTTIPSPSPSPLPIPRLSSSRRDPSGPLGRSERPSVSREFGSATISLRPIVSHLSDEDDDDEEDEAPDATGLNPSSSLPPSIPIPSSRSNEITPGPSRPSIPSRLLPASVSTISRANSHALSPRKNSRRSLRPRAKSLHYPNEEAHASDRQNFYLSHYSTDTQYSLERLDHEPHDRMAGSPGKSHSHATHQPRRVIELGLGDDFDLSFGEALRRGAEGEEMPLPKEALRVLNEAKENLEIRGAGKQGRKGSIGMGLFKESRVVGPAIEKKKKKDREEAVVIKESEEDEEGEASHISSRSRSATQGTIVPRDTAAGPDTTLIGPLEIRPRRQNSGSKHERDEGELSAGIRIVSSPLLRQDLTGVDDPHALPAEGVSTEDDSEWTTSSGSSSSSSSASGDSLSQDDDEGTAARGGLENGLGLEDTDMDEEPEEDRMTVPLQPFNHAVGGHSSIYKFTRRAVCKPLVSRENLFYEEVERLAPALLAFIPKYLGVMLVNYRRQLRVSTPGSGTPHDLDSFSPMGSNPPTPGAPNVTGRPTLHKSLPSIPTEGVEIPEVSLDWNRHVVPDWLFRNSTASSSTTNMRRGRVGRRSSDESLRAPTLRPSSARSQEFYRERDTQSPGSSLGQMSYLSNSPSLRPPLTPSASVAIPPIKEDEPPTPAPSPANRSHFNPQLHHTISSPALPYRGRIDTLCGEASSSGYASPYPGFGGTGSTTVNTKLKDHVFATILKKLRKKGLGPHGHHFHRHDDDADDEDDGHRGSGNGDRRSTRSGGRCRKRRDGRCSVGSEERSEGDGIRRTRSDVILPDRSARRMRDESTERMFAMEELDINDDAPSTPGDRENEVTIRSKPPTQRRNLLSGMSMDPMSEIQTAPLRPRPTLSPAPSAYVPPSPSVQPSLDDPTRQELFIFMEDLTGRLKHPCVLDLKMGTRQYGYDATPLKKRSQRKKCDLTTSRTLGVRMCGMQVWNNANQSFISKNKYRGRELKTNDFPRVLRTFLSDGDHLLIDHIPIIIRKLHHLASIILTLNGFRFYGCSLLLIYDGDAEVQEHYAKHVRTMGSIPEEEEMYETPRSPEPAPSRRRPSDTRRSRSVDVGPSERPHHRSHSHSHGRPSKPKGRKIRGEVNIRVVDFAHTTTGMNRDILPMPPNYEDTSSLGKGYDTKYDESTGLALARFPPKHPERPDMGFLFGLKSVCESLTGIYEESVSAGGEVGGGGKGQAWWDESEEELRTVFDRAFPHGVSVGEDEADLSI</sequence>
<evidence type="ECO:0000256" key="5">
    <source>
        <dbReference type="SAM" id="MobiDB-lite"/>
    </source>
</evidence>
<dbReference type="InterPro" id="IPR005522">
    <property type="entry name" value="IPK"/>
</dbReference>
<feature type="compositionally biased region" description="Basic and acidic residues" evidence="5">
    <location>
        <begin position="807"/>
        <end position="821"/>
    </location>
</feature>
<feature type="region of interest" description="Disordered" evidence="5">
    <location>
        <begin position="596"/>
        <end position="702"/>
    </location>
</feature>
<feature type="compositionally biased region" description="Basic and acidic residues" evidence="5">
    <location>
        <begin position="776"/>
        <end position="788"/>
    </location>
</feature>
<comment type="similarity">
    <text evidence="1 4">Belongs to the inositol phosphokinase (IPK) family.</text>
</comment>
<feature type="compositionally biased region" description="Low complexity" evidence="5">
    <location>
        <begin position="95"/>
        <end position="113"/>
    </location>
</feature>
<dbReference type="SUPFAM" id="SSF56104">
    <property type="entry name" value="SAICAR synthase-like"/>
    <property type="match status" value="1"/>
</dbReference>
<gene>
    <name evidence="6" type="ORF">DB88DRAFT_255642</name>
</gene>
<feature type="compositionally biased region" description="Basic residues" evidence="5">
    <location>
        <begin position="1118"/>
        <end position="1137"/>
    </location>
</feature>
<dbReference type="Proteomes" id="UP001182556">
    <property type="component" value="Unassembled WGS sequence"/>
</dbReference>
<dbReference type="GO" id="GO:0032958">
    <property type="term" value="P:inositol phosphate biosynthetic process"/>
    <property type="evidence" value="ECO:0007669"/>
    <property type="project" value="InterPro"/>
</dbReference>
<dbReference type="AlphaFoldDB" id="A0AAD9FS97"/>
<dbReference type="GO" id="GO:0008440">
    <property type="term" value="F:inositol-1,4,5-trisphosphate 3-kinase activity"/>
    <property type="evidence" value="ECO:0007669"/>
    <property type="project" value="TreeGrafter"/>
</dbReference>
<feature type="compositionally biased region" description="Basic residues" evidence="5">
    <location>
        <begin position="148"/>
        <end position="160"/>
    </location>
</feature>
<dbReference type="Gene3D" id="3.30.470.160">
    <property type="entry name" value="Inositol polyphosphate kinase"/>
    <property type="match status" value="1"/>
</dbReference>
<feature type="region of interest" description="Disordered" evidence="5">
    <location>
        <begin position="1"/>
        <end position="177"/>
    </location>
</feature>
<feature type="region of interest" description="Disordered" evidence="5">
    <location>
        <begin position="384"/>
        <end position="457"/>
    </location>
</feature>
<dbReference type="EC" id="2.7.-.-" evidence="4"/>
<feature type="compositionally biased region" description="Polar residues" evidence="5">
    <location>
        <begin position="639"/>
        <end position="656"/>
    </location>
</feature>
<feature type="region of interest" description="Disordered" evidence="5">
    <location>
        <begin position="756"/>
        <end position="919"/>
    </location>
</feature>
<dbReference type="GO" id="GO:0005634">
    <property type="term" value="C:nucleus"/>
    <property type="evidence" value="ECO:0007669"/>
    <property type="project" value="TreeGrafter"/>
</dbReference>
<dbReference type="GO" id="GO:0000824">
    <property type="term" value="F:inositol-1,4,5,6-tetrakisphosphate 3-kinase activity"/>
    <property type="evidence" value="ECO:0007669"/>
    <property type="project" value="TreeGrafter"/>
</dbReference>
<protein>
    <recommendedName>
        <fullName evidence="4">Kinase</fullName>
        <ecNumber evidence="4">2.7.-.-</ecNumber>
    </recommendedName>
</protein>
<comment type="caution">
    <text evidence="6">The sequence shown here is derived from an EMBL/GenBank/DDBJ whole genome shotgun (WGS) entry which is preliminary data.</text>
</comment>
<feature type="compositionally biased region" description="Basic residues" evidence="5">
    <location>
        <begin position="756"/>
        <end position="765"/>
    </location>
</feature>
<feature type="compositionally biased region" description="Low complexity" evidence="5">
    <location>
        <begin position="121"/>
        <end position="132"/>
    </location>
</feature>
<dbReference type="GO" id="GO:0046854">
    <property type="term" value="P:phosphatidylinositol phosphate biosynthetic process"/>
    <property type="evidence" value="ECO:0007669"/>
    <property type="project" value="TreeGrafter"/>
</dbReference>
<feature type="compositionally biased region" description="Basic and acidic residues" evidence="5">
    <location>
        <begin position="828"/>
        <end position="843"/>
    </location>
</feature>
<keyword evidence="7" id="KW-1185">Reference proteome</keyword>
<feature type="region of interest" description="Disordered" evidence="5">
    <location>
        <begin position="291"/>
        <end position="369"/>
    </location>
</feature>
<evidence type="ECO:0000256" key="4">
    <source>
        <dbReference type="RuleBase" id="RU363090"/>
    </source>
</evidence>
<feature type="region of interest" description="Disordered" evidence="5">
    <location>
        <begin position="528"/>
        <end position="556"/>
    </location>
</feature>
<feature type="compositionally biased region" description="Low complexity" evidence="5">
    <location>
        <begin position="19"/>
        <end position="28"/>
    </location>
</feature>
<dbReference type="PANTHER" id="PTHR12400">
    <property type="entry name" value="INOSITOL POLYPHOSPHATE KINASE"/>
    <property type="match status" value="1"/>
</dbReference>
<feature type="region of interest" description="Disordered" evidence="5">
    <location>
        <begin position="1080"/>
        <end position="1140"/>
    </location>
</feature>
<evidence type="ECO:0000256" key="2">
    <source>
        <dbReference type="ARBA" id="ARBA00022679"/>
    </source>
</evidence>
<organism evidence="6 7">
    <name type="scientific">Papiliotrema laurentii</name>
    <name type="common">Cryptococcus laurentii</name>
    <dbReference type="NCBI Taxonomy" id="5418"/>
    <lineage>
        <taxon>Eukaryota</taxon>
        <taxon>Fungi</taxon>
        <taxon>Dikarya</taxon>
        <taxon>Basidiomycota</taxon>
        <taxon>Agaricomycotina</taxon>
        <taxon>Tremellomycetes</taxon>
        <taxon>Tremellales</taxon>
        <taxon>Rhynchogastremaceae</taxon>
        <taxon>Papiliotrema</taxon>
    </lineage>
</organism>
<feature type="compositionally biased region" description="Polar residues" evidence="5">
    <location>
        <begin position="1"/>
        <end position="18"/>
    </location>
</feature>
<dbReference type="PANTHER" id="PTHR12400:SF21">
    <property type="entry name" value="KINASE"/>
    <property type="match status" value="1"/>
</dbReference>
<feature type="compositionally biased region" description="Pro residues" evidence="5">
    <location>
        <begin position="895"/>
        <end position="913"/>
    </location>
</feature>
<evidence type="ECO:0000313" key="7">
    <source>
        <dbReference type="Proteomes" id="UP001182556"/>
    </source>
</evidence>
<name>A0AAD9FS97_PAPLA</name>
<keyword evidence="2 4" id="KW-0808">Transferase</keyword>
<feature type="compositionally biased region" description="Acidic residues" evidence="5">
    <location>
        <begin position="444"/>
        <end position="454"/>
    </location>
</feature>
<proteinExistence type="inferred from homology"/>
<dbReference type="InterPro" id="IPR038286">
    <property type="entry name" value="IPK_sf"/>
</dbReference>
<feature type="compositionally biased region" description="Polar residues" evidence="5">
    <location>
        <begin position="133"/>
        <end position="143"/>
    </location>
</feature>
<keyword evidence="3 4" id="KW-0418">Kinase</keyword>
<evidence type="ECO:0000256" key="1">
    <source>
        <dbReference type="ARBA" id="ARBA00007374"/>
    </source>
</evidence>
<feature type="compositionally biased region" description="Low complexity" evidence="5">
    <location>
        <begin position="405"/>
        <end position="423"/>
    </location>
</feature>
<feature type="compositionally biased region" description="Polar residues" evidence="5">
    <location>
        <begin position="685"/>
        <end position="700"/>
    </location>
</feature>
<accession>A0AAD9FS97</accession>
<reference evidence="6" key="1">
    <citation type="submission" date="2023-02" db="EMBL/GenBank/DDBJ databases">
        <title>Identification and recombinant expression of a fungal hydrolase from Papiliotrema laurentii that hydrolyzes apple cutin and clears colloidal polyester polyurethane.</title>
        <authorList>
            <consortium name="DOE Joint Genome Institute"/>
            <person name="Roman V.A."/>
            <person name="Bojanowski C."/>
            <person name="Crable B.R."/>
            <person name="Wagner D.N."/>
            <person name="Hung C.S."/>
            <person name="Nadeau L.J."/>
            <person name="Schratz L."/>
            <person name="Haridas S."/>
            <person name="Pangilinan J."/>
            <person name="Lipzen A."/>
            <person name="Na H."/>
            <person name="Yan M."/>
            <person name="Ng V."/>
            <person name="Grigoriev I.V."/>
            <person name="Spatafora J.W."/>
            <person name="Barlow D."/>
            <person name="Biffinger J."/>
            <person name="Kelley-Loughnane N."/>
            <person name="Varaljay V.A."/>
            <person name="Crookes-Goodson W.J."/>
        </authorList>
    </citation>
    <scope>NUCLEOTIDE SEQUENCE</scope>
    <source>
        <strain evidence="6">5307AH</strain>
    </source>
</reference>
<dbReference type="EMBL" id="JAODAN010000004">
    <property type="protein sequence ID" value="KAK1925213.1"/>
    <property type="molecule type" value="Genomic_DNA"/>
</dbReference>
<dbReference type="Pfam" id="PF03770">
    <property type="entry name" value="IPK"/>
    <property type="match status" value="1"/>
</dbReference>
<feature type="compositionally biased region" description="Basic and acidic residues" evidence="5">
    <location>
        <begin position="1100"/>
        <end position="1117"/>
    </location>
</feature>
<feature type="compositionally biased region" description="Basic and acidic residues" evidence="5">
    <location>
        <begin position="43"/>
        <end position="59"/>
    </location>
</feature>
<feature type="compositionally biased region" description="Basic and acidic residues" evidence="5">
    <location>
        <begin position="297"/>
        <end position="306"/>
    </location>
</feature>
<evidence type="ECO:0000256" key="3">
    <source>
        <dbReference type="ARBA" id="ARBA00022777"/>
    </source>
</evidence>
<dbReference type="GO" id="GO:0005737">
    <property type="term" value="C:cytoplasm"/>
    <property type="evidence" value="ECO:0007669"/>
    <property type="project" value="TreeGrafter"/>
</dbReference>
<evidence type="ECO:0000313" key="6">
    <source>
        <dbReference type="EMBL" id="KAK1925213.1"/>
    </source>
</evidence>